<keyword evidence="2" id="KW-1133">Transmembrane helix</keyword>
<feature type="compositionally biased region" description="Basic residues" evidence="1">
    <location>
        <begin position="216"/>
        <end position="225"/>
    </location>
</feature>
<proteinExistence type="predicted"/>
<name>A0A930UTM9_9ACTN</name>
<organism evidence="3 4">
    <name type="scientific">Nocardioides acrostichi</name>
    <dbReference type="NCBI Taxonomy" id="2784339"/>
    <lineage>
        <taxon>Bacteria</taxon>
        <taxon>Bacillati</taxon>
        <taxon>Actinomycetota</taxon>
        <taxon>Actinomycetes</taxon>
        <taxon>Propionibacteriales</taxon>
        <taxon>Nocardioidaceae</taxon>
        <taxon>Nocardioides</taxon>
    </lineage>
</organism>
<gene>
    <name evidence="3" type="ORF">ISG29_02885</name>
</gene>
<accession>A0A930UTM9</accession>
<evidence type="ECO:0000313" key="3">
    <source>
        <dbReference type="EMBL" id="MBF4160618.1"/>
    </source>
</evidence>
<evidence type="ECO:0000256" key="2">
    <source>
        <dbReference type="SAM" id="Phobius"/>
    </source>
</evidence>
<feature type="compositionally biased region" description="Basic and acidic residues" evidence="1">
    <location>
        <begin position="193"/>
        <end position="215"/>
    </location>
</feature>
<feature type="compositionally biased region" description="Polar residues" evidence="1">
    <location>
        <begin position="151"/>
        <end position="160"/>
    </location>
</feature>
<feature type="transmembrane region" description="Helical" evidence="2">
    <location>
        <begin position="43"/>
        <end position="61"/>
    </location>
</feature>
<comment type="caution">
    <text evidence="3">The sequence shown here is derived from an EMBL/GenBank/DDBJ whole genome shotgun (WGS) entry which is preliminary data.</text>
</comment>
<dbReference type="EMBL" id="JADIVZ010000001">
    <property type="protein sequence ID" value="MBF4160618.1"/>
    <property type="molecule type" value="Genomic_DNA"/>
</dbReference>
<feature type="region of interest" description="Disordered" evidence="1">
    <location>
        <begin position="143"/>
        <end position="225"/>
    </location>
</feature>
<dbReference type="AlphaFoldDB" id="A0A930UTM9"/>
<sequence>MSRQSAVRTSVVRQSTALAGAAVERARLTVVPRRRTQATKIPFVALITVLLLGGVVGLLMFNTSMQQSSFTATDLEQRATVLSARQEALESRLEQLRDPQEIAARAQKLGMRVPSAPLFLDLSDGKVEGDVAAAQVGAQVRLNPLPPRRPTATTKVSTTRPPEGVLAGTGGREGGRPTGDQVARQNRGKHKNQKNDQKTDPKNGQDSQQKSDTKKQKSKVRGSSD</sequence>
<protein>
    <recommendedName>
        <fullName evidence="5">Cell division protein FtsL</fullName>
    </recommendedName>
</protein>
<keyword evidence="2" id="KW-0472">Membrane</keyword>
<evidence type="ECO:0000256" key="1">
    <source>
        <dbReference type="SAM" id="MobiDB-lite"/>
    </source>
</evidence>
<evidence type="ECO:0008006" key="5">
    <source>
        <dbReference type="Google" id="ProtNLM"/>
    </source>
</evidence>
<reference evidence="3" key="1">
    <citation type="submission" date="2020-11" db="EMBL/GenBank/DDBJ databases">
        <title>Nocardioides sp. CBS4Y-1, whole genome shotgun sequence.</title>
        <authorList>
            <person name="Tuo L."/>
        </authorList>
    </citation>
    <scope>NUCLEOTIDE SEQUENCE</scope>
    <source>
        <strain evidence="3">CBS4Y-1</strain>
    </source>
</reference>
<dbReference type="Proteomes" id="UP000656804">
    <property type="component" value="Unassembled WGS sequence"/>
</dbReference>
<keyword evidence="4" id="KW-1185">Reference proteome</keyword>
<keyword evidence="2" id="KW-0812">Transmembrane</keyword>
<dbReference type="RefSeq" id="WP_194501823.1">
    <property type="nucleotide sequence ID" value="NZ_JADIVZ010000001.1"/>
</dbReference>
<evidence type="ECO:0000313" key="4">
    <source>
        <dbReference type="Proteomes" id="UP000656804"/>
    </source>
</evidence>